<comment type="caution">
    <text evidence="1">The sequence shown here is derived from an EMBL/GenBank/DDBJ whole genome shotgun (WGS) entry which is preliminary data.</text>
</comment>
<evidence type="ECO:0008006" key="3">
    <source>
        <dbReference type="Google" id="ProtNLM"/>
    </source>
</evidence>
<name>A0ABX3D4H8_9VIBR</name>
<accession>A0ABX3D4H8</accession>
<keyword evidence="2" id="KW-1185">Reference proteome</keyword>
<proteinExistence type="predicted"/>
<dbReference type="EMBL" id="MKFT01000037">
    <property type="protein sequence ID" value="OHY89625.1"/>
    <property type="molecule type" value="Genomic_DNA"/>
</dbReference>
<evidence type="ECO:0000313" key="2">
    <source>
        <dbReference type="Proteomes" id="UP000180133"/>
    </source>
</evidence>
<organism evidence="1 2">
    <name type="scientific">Vibrio rotiferianus</name>
    <dbReference type="NCBI Taxonomy" id="190895"/>
    <lineage>
        <taxon>Bacteria</taxon>
        <taxon>Pseudomonadati</taxon>
        <taxon>Pseudomonadota</taxon>
        <taxon>Gammaproteobacteria</taxon>
        <taxon>Vibrionales</taxon>
        <taxon>Vibrionaceae</taxon>
        <taxon>Vibrio</taxon>
    </lineage>
</organism>
<reference evidence="1 2" key="1">
    <citation type="submission" date="2016-09" db="EMBL/GenBank/DDBJ databases">
        <title>Isolation, identification and antibiotic sensitivity analysis of bacterial pathogen from juvenile Hippocampus erectus with tail-rotted disease.</title>
        <authorList>
            <person name="Yang Q."/>
        </authorList>
    </citation>
    <scope>NUCLEOTIDE SEQUENCE [LARGE SCALE GENOMIC DNA]</scope>
    <source>
        <strain evidence="1 2">HM-10</strain>
    </source>
</reference>
<dbReference type="RefSeq" id="WP_071236615.1">
    <property type="nucleotide sequence ID" value="NZ_KV861346.1"/>
</dbReference>
<dbReference type="Proteomes" id="UP000180133">
    <property type="component" value="Unassembled WGS sequence"/>
</dbReference>
<protein>
    <recommendedName>
        <fullName evidence="3">Metallothionein</fullName>
    </recommendedName>
</protein>
<gene>
    <name evidence="1" type="ORF">BI375_23395</name>
</gene>
<sequence>MSQAQYVLCQDCLNVYPFTDARHNEEEFCFCGGQLCGCSSCDSDAAKIVQAGVVGDESKSQDAIKAEA</sequence>
<evidence type="ECO:0000313" key="1">
    <source>
        <dbReference type="EMBL" id="OHY89625.1"/>
    </source>
</evidence>